<dbReference type="OrthoDB" id="9974421at2759"/>
<dbReference type="Gene3D" id="3.40.50.1820">
    <property type="entry name" value="alpha/beta hydrolase"/>
    <property type="match status" value="1"/>
</dbReference>
<evidence type="ECO:0000256" key="6">
    <source>
        <dbReference type="ARBA" id="ARBA00023098"/>
    </source>
</evidence>
<gene>
    <name evidence="10" type="ORF">BN980_GECA03s07446g</name>
</gene>
<keyword evidence="11" id="KW-1185">Reference proteome</keyword>
<dbReference type="EMBL" id="CCBN010000003">
    <property type="protein sequence ID" value="CDO52769.1"/>
    <property type="molecule type" value="Genomic_DNA"/>
</dbReference>
<sequence>MAVPFIGRLRLFEWPALLLSLVLVVLEYLLSIITALLPSFVIAFFHRLTTAIFTLVPTSGVNKLLADPVLDEVVTEVREAHGFVEICRIFGYDAEEHIVKTQDGYLLGVHRIGGPKHSAWRTRPPATPRPVVYLHHGLLMNSEIWVANVDPTKVLPFVLADLGYDVWLGNNRGNKYSKKHVSLRPTSVQFWDFSIDNFALYDIPDTINYILELVNQPDLVYIGFSQGSAQAFATLSINPGLNKRVKLFIALAPAMAPPGLRNNIVDSLMRASPSLIYLLFGRKAILQSAAFWQSIMYPPLFVKTIDLSLKSLFNWRCKNITYPQKLAAYPHLYSFTSVKSVVHWFQIIRSGRFHMFDDELESPFTETKYFYRVASFPTQNITTPIMLVYGKTDSLVDIDVMLSELPEGTVAFGVPEHEHLDMIWGDDVDTLVFPHVFRALSKFSDAPLSLMLENNNAGNMSMSTLNTIDGSDGEPVDTSTPKAVTGVLGRSRVEGMTYQSSITSQEQLTKKISRSFSSSHSGFNFGRSDPVVEVTKTNLD</sequence>
<keyword evidence="6" id="KW-0443">Lipid metabolism</keyword>
<dbReference type="InterPro" id="IPR006693">
    <property type="entry name" value="AB_hydrolase_lipase"/>
</dbReference>
<dbReference type="SUPFAM" id="SSF53474">
    <property type="entry name" value="alpha/beta-Hydrolases"/>
    <property type="match status" value="1"/>
</dbReference>
<dbReference type="FunFam" id="3.40.50.1820:FF:000095">
    <property type="entry name" value="Triglyceride lipase-cholesterol esterase"/>
    <property type="match status" value="1"/>
</dbReference>
<proteinExistence type="predicted"/>
<comment type="subcellular location">
    <subcellularLocation>
        <location evidence="1">Membrane</location>
        <topology evidence="1">Single-pass membrane protein</topology>
    </subcellularLocation>
</comment>
<keyword evidence="3 10" id="KW-0378">Hydrolase</keyword>
<dbReference type="PANTHER" id="PTHR11005">
    <property type="entry name" value="LYSOSOMAL ACID LIPASE-RELATED"/>
    <property type="match status" value="1"/>
</dbReference>
<dbReference type="GO" id="GO:0016020">
    <property type="term" value="C:membrane"/>
    <property type="evidence" value="ECO:0007669"/>
    <property type="project" value="UniProtKB-SubCell"/>
</dbReference>
<comment type="caution">
    <text evidence="10">The sequence shown here is derived from an EMBL/GenBank/DDBJ whole genome shotgun (WGS) entry which is preliminary data.</text>
</comment>
<evidence type="ECO:0000256" key="3">
    <source>
        <dbReference type="ARBA" id="ARBA00022801"/>
    </source>
</evidence>
<evidence type="ECO:0000256" key="4">
    <source>
        <dbReference type="ARBA" id="ARBA00022963"/>
    </source>
</evidence>
<evidence type="ECO:0000256" key="2">
    <source>
        <dbReference type="ARBA" id="ARBA00022692"/>
    </source>
</evidence>
<dbReference type="AlphaFoldDB" id="A0A0J9X6L7"/>
<evidence type="ECO:0000313" key="11">
    <source>
        <dbReference type="Proteomes" id="UP000242525"/>
    </source>
</evidence>
<organism evidence="10 11">
    <name type="scientific">Geotrichum candidum</name>
    <name type="common">Oospora lactis</name>
    <name type="synonym">Dipodascus geotrichum</name>
    <dbReference type="NCBI Taxonomy" id="1173061"/>
    <lineage>
        <taxon>Eukaryota</taxon>
        <taxon>Fungi</taxon>
        <taxon>Dikarya</taxon>
        <taxon>Ascomycota</taxon>
        <taxon>Saccharomycotina</taxon>
        <taxon>Dipodascomycetes</taxon>
        <taxon>Dipodascales</taxon>
        <taxon>Dipodascaceae</taxon>
        <taxon>Geotrichum</taxon>
    </lineage>
</organism>
<dbReference type="Proteomes" id="UP000242525">
    <property type="component" value="Unassembled WGS sequence"/>
</dbReference>
<dbReference type="STRING" id="1173061.A0A0J9X6L7"/>
<dbReference type="Pfam" id="PF04083">
    <property type="entry name" value="Abhydro_lipase"/>
    <property type="match status" value="1"/>
</dbReference>
<reference evidence="10" key="1">
    <citation type="submission" date="2014-03" db="EMBL/GenBank/DDBJ databases">
        <authorList>
            <person name="Casaregola S."/>
        </authorList>
    </citation>
    <scope>NUCLEOTIDE SEQUENCE [LARGE SCALE GENOMIC DNA]</scope>
    <source>
        <strain evidence="10">CLIB 918</strain>
    </source>
</reference>
<keyword evidence="4" id="KW-0442">Lipid degradation</keyword>
<name>A0A0J9X6L7_GEOCN</name>
<evidence type="ECO:0000313" key="10">
    <source>
        <dbReference type="EMBL" id="CDO52769.1"/>
    </source>
</evidence>
<keyword evidence="2 8" id="KW-0812">Transmembrane</keyword>
<dbReference type="GO" id="GO:0016787">
    <property type="term" value="F:hydrolase activity"/>
    <property type="evidence" value="ECO:0007669"/>
    <property type="project" value="UniProtKB-KW"/>
</dbReference>
<keyword evidence="5 8" id="KW-1133">Transmembrane helix</keyword>
<feature type="transmembrane region" description="Helical" evidence="8">
    <location>
        <begin position="12"/>
        <end position="45"/>
    </location>
</feature>
<evidence type="ECO:0000256" key="8">
    <source>
        <dbReference type="SAM" id="Phobius"/>
    </source>
</evidence>
<dbReference type="GO" id="GO:0016042">
    <property type="term" value="P:lipid catabolic process"/>
    <property type="evidence" value="ECO:0007669"/>
    <property type="project" value="UniProtKB-KW"/>
</dbReference>
<accession>A0A0J9X6L7</accession>
<dbReference type="InterPro" id="IPR029058">
    <property type="entry name" value="AB_hydrolase_fold"/>
</dbReference>
<evidence type="ECO:0000256" key="1">
    <source>
        <dbReference type="ARBA" id="ARBA00004167"/>
    </source>
</evidence>
<evidence type="ECO:0000256" key="7">
    <source>
        <dbReference type="ARBA" id="ARBA00023136"/>
    </source>
</evidence>
<evidence type="ECO:0000256" key="5">
    <source>
        <dbReference type="ARBA" id="ARBA00022989"/>
    </source>
</evidence>
<evidence type="ECO:0000259" key="9">
    <source>
        <dbReference type="Pfam" id="PF04083"/>
    </source>
</evidence>
<feature type="domain" description="Partial AB-hydrolase lipase" evidence="9">
    <location>
        <begin position="84"/>
        <end position="148"/>
    </location>
</feature>
<protein>
    <submittedName>
        <fullName evidence="10">Similar to Saccharomyces cerevisiae YKL140W TGL1 Steryl ester hydrolase</fullName>
    </submittedName>
</protein>
<keyword evidence="7 8" id="KW-0472">Membrane</keyword>